<accession>A0AAE1SM61</accession>
<organism evidence="2 3">
    <name type="scientific">Anisodus tanguticus</name>
    <dbReference type="NCBI Taxonomy" id="243964"/>
    <lineage>
        <taxon>Eukaryota</taxon>
        <taxon>Viridiplantae</taxon>
        <taxon>Streptophyta</taxon>
        <taxon>Embryophyta</taxon>
        <taxon>Tracheophyta</taxon>
        <taxon>Spermatophyta</taxon>
        <taxon>Magnoliopsida</taxon>
        <taxon>eudicotyledons</taxon>
        <taxon>Gunneridae</taxon>
        <taxon>Pentapetalae</taxon>
        <taxon>asterids</taxon>
        <taxon>lamiids</taxon>
        <taxon>Solanales</taxon>
        <taxon>Solanaceae</taxon>
        <taxon>Solanoideae</taxon>
        <taxon>Hyoscyameae</taxon>
        <taxon>Anisodus</taxon>
    </lineage>
</organism>
<keyword evidence="1" id="KW-0812">Transmembrane</keyword>
<dbReference type="PANTHER" id="PTHR48436:SF1">
    <property type="entry name" value="2, PUTATIVE-RELATED"/>
    <property type="match status" value="1"/>
</dbReference>
<dbReference type="EMBL" id="JAVYJV010000004">
    <property type="protein sequence ID" value="KAK4372166.1"/>
    <property type="molecule type" value="Genomic_DNA"/>
</dbReference>
<evidence type="ECO:0000256" key="1">
    <source>
        <dbReference type="SAM" id="Phobius"/>
    </source>
</evidence>
<proteinExistence type="predicted"/>
<sequence>MGIDENIEIDQEKRCGAMLLVHHGKNGGSVREGDEYEDEDYYYGKGNRKRFFSLGYSNSTPWIVLQVTWRLIVSMIVALAVFYIATKPPAPKGIEKTAFKHPRSKTQNAREALLNGNPFCKENDLNTWAPHVGNIVSSHMPNLQNE</sequence>
<gene>
    <name evidence="2" type="ORF">RND71_007550</name>
</gene>
<dbReference type="AlphaFoldDB" id="A0AAE1SM61"/>
<keyword evidence="1" id="KW-1133">Transmembrane helix</keyword>
<dbReference type="Proteomes" id="UP001291623">
    <property type="component" value="Unassembled WGS sequence"/>
</dbReference>
<feature type="transmembrane region" description="Helical" evidence="1">
    <location>
        <begin position="67"/>
        <end position="86"/>
    </location>
</feature>
<comment type="caution">
    <text evidence="2">The sequence shown here is derived from an EMBL/GenBank/DDBJ whole genome shotgun (WGS) entry which is preliminary data.</text>
</comment>
<keyword evidence="1" id="KW-0472">Membrane</keyword>
<evidence type="ECO:0000313" key="2">
    <source>
        <dbReference type="EMBL" id="KAK4372166.1"/>
    </source>
</evidence>
<name>A0AAE1SM61_9SOLA</name>
<dbReference type="PANTHER" id="PTHR48436">
    <property type="entry name" value="2, PUTATIVE-RELATED"/>
    <property type="match status" value="1"/>
</dbReference>
<dbReference type="InterPro" id="IPR055276">
    <property type="entry name" value="NHL41-like"/>
</dbReference>
<reference evidence="2" key="1">
    <citation type="submission" date="2023-12" db="EMBL/GenBank/DDBJ databases">
        <title>Genome assembly of Anisodus tanguticus.</title>
        <authorList>
            <person name="Wang Y.-J."/>
        </authorList>
    </citation>
    <scope>NUCLEOTIDE SEQUENCE</scope>
    <source>
        <strain evidence="2">KB-2021</strain>
        <tissue evidence="2">Leaf</tissue>
    </source>
</reference>
<keyword evidence="3" id="KW-1185">Reference proteome</keyword>
<protein>
    <submittedName>
        <fullName evidence="2">Uncharacterized protein</fullName>
    </submittedName>
</protein>
<evidence type="ECO:0000313" key="3">
    <source>
        <dbReference type="Proteomes" id="UP001291623"/>
    </source>
</evidence>